<dbReference type="AlphaFoldDB" id="A0AAU7J5H1"/>
<keyword evidence="2" id="KW-1185">Reference proteome</keyword>
<dbReference type="KEGG" id="edy:F0320_08185"/>
<protein>
    <recommendedName>
        <fullName evidence="3">Transposase</fullName>
    </recommendedName>
</protein>
<reference evidence="1" key="1">
    <citation type="submission" date="2023-05" db="EMBL/GenBank/DDBJ databases">
        <title>Complete genome sequence data from fresh produce 2nd batch.</title>
        <authorList>
            <person name="Stein M."/>
            <person name="Cho G.-S."/>
            <person name="Brinks E."/>
            <person name="Franz C.M.A.P."/>
        </authorList>
    </citation>
    <scope>NUCLEOTIDE SEQUENCE [LARGE SCALE GENOMIC DNA]</scope>
    <source>
        <strain evidence="1">E1</strain>
    </source>
</reference>
<dbReference type="Proteomes" id="UP000323234">
    <property type="component" value="Chromosome"/>
</dbReference>
<dbReference type="RefSeq" id="WP_262485851.1">
    <property type="nucleotide sequence ID" value="NZ_CP126604.1"/>
</dbReference>
<accession>A0AAU7J5H1</accession>
<gene>
    <name evidence="1" type="ORF">F0320_08185</name>
</gene>
<proteinExistence type="predicted"/>
<evidence type="ECO:0008006" key="3">
    <source>
        <dbReference type="Google" id="ProtNLM"/>
    </source>
</evidence>
<evidence type="ECO:0000313" key="1">
    <source>
        <dbReference type="EMBL" id="XBN41358.1"/>
    </source>
</evidence>
<dbReference type="EMBL" id="CP126604">
    <property type="protein sequence ID" value="XBN41358.1"/>
    <property type="molecule type" value="Genomic_DNA"/>
</dbReference>
<organism evidence="1 2">
    <name type="scientific">Enterobacter dykesii</name>
    <dbReference type="NCBI Taxonomy" id="2797506"/>
    <lineage>
        <taxon>Bacteria</taxon>
        <taxon>Pseudomonadati</taxon>
        <taxon>Pseudomonadota</taxon>
        <taxon>Gammaproteobacteria</taxon>
        <taxon>Enterobacterales</taxon>
        <taxon>Enterobacteriaceae</taxon>
        <taxon>Enterobacter</taxon>
    </lineage>
</organism>
<sequence>MIDFARKKAGCQAVRLNLFEVLVRKLCYLLVQKGNPELKA</sequence>
<evidence type="ECO:0000313" key="2">
    <source>
        <dbReference type="Proteomes" id="UP000323234"/>
    </source>
</evidence>
<name>A0AAU7J5H1_9ENTR</name>